<dbReference type="Pfam" id="PF02945">
    <property type="entry name" value="Endonuclease_7"/>
    <property type="match status" value="1"/>
</dbReference>
<dbReference type="SUPFAM" id="SSF54060">
    <property type="entry name" value="His-Me finger endonucleases"/>
    <property type="match status" value="1"/>
</dbReference>
<accession>A0A229SJZ4</accession>
<dbReference type="OrthoDB" id="581550at2"/>
<evidence type="ECO:0000313" key="2">
    <source>
        <dbReference type="Proteomes" id="UP000215199"/>
    </source>
</evidence>
<reference evidence="2" key="1">
    <citation type="submission" date="2017-07" db="EMBL/GenBank/DDBJ databases">
        <title>Comparative genome mining reveals phylogenetic distribution patterns of secondary metabolites in Amycolatopsis.</title>
        <authorList>
            <person name="Adamek M."/>
            <person name="Alanjary M."/>
            <person name="Sales-Ortells H."/>
            <person name="Goodfellow M."/>
            <person name="Bull A.T."/>
            <person name="Kalinowski J."/>
            <person name="Ziemert N."/>
        </authorList>
    </citation>
    <scope>NUCLEOTIDE SEQUENCE [LARGE SCALE GENOMIC DNA]</scope>
    <source>
        <strain evidence="2">H5</strain>
    </source>
</reference>
<dbReference type="InterPro" id="IPR004211">
    <property type="entry name" value="Endonuclease_7"/>
</dbReference>
<dbReference type="Proteomes" id="UP000215199">
    <property type="component" value="Unassembled WGS sequence"/>
</dbReference>
<protein>
    <submittedName>
        <fullName evidence="1">Uncharacterized protein</fullName>
    </submittedName>
</protein>
<gene>
    <name evidence="1" type="ORF">CF165_49620</name>
</gene>
<dbReference type="InterPro" id="IPR044925">
    <property type="entry name" value="His-Me_finger_sf"/>
</dbReference>
<dbReference type="EMBL" id="NMUL01000111">
    <property type="protein sequence ID" value="OXM59069.1"/>
    <property type="molecule type" value="Genomic_DNA"/>
</dbReference>
<organism evidence="1 2">
    <name type="scientific">Amycolatopsis vastitatis</name>
    <dbReference type="NCBI Taxonomy" id="1905142"/>
    <lineage>
        <taxon>Bacteria</taxon>
        <taxon>Bacillati</taxon>
        <taxon>Actinomycetota</taxon>
        <taxon>Actinomycetes</taxon>
        <taxon>Pseudonocardiales</taxon>
        <taxon>Pseudonocardiaceae</taxon>
        <taxon>Amycolatopsis</taxon>
    </lineage>
</organism>
<sequence length="56" mass="5959">MGESRIERAEGYHLGVTGSQYRLIGACGSTCMTCPAPADRVDHDHQTGLVRGLLGN</sequence>
<name>A0A229SJZ4_9PSEU</name>
<proteinExistence type="predicted"/>
<dbReference type="AlphaFoldDB" id="A0A229SJZ4"/>
<comment type="caution">
    <text evidence="1">The sequence shown here is derived from an EMBL/GenBank/DDBJ whole genome shotgun (WGS) entry which is preliminary data.</text>
</comment>
<keyword evidence="2" id="KW-1185">Reference proteome</keyword>
<evidence type="ECO:0000313" key="1">
    <source>
        <dbReference type="EMBL" id="OXM59069.1"/>
    </source>
</evidence>